<dbReference type="HOGENOM" id="CLU_896322_0_0_9"/>
<dbReference type="RefSeq" id="WP_002595407.1">
    <property type="nucleotide sequence ID" value="NZ_KB851009.1"/>
</dbReference>
<dbReference type="EMBL" id="AGYR01000012">
    <property type="protein sequence ID" value="ENZ17961.1"/>
    <property type="molecule type" value="Genomic_DNA"/>
</dbReference>
<reference evidence="5 6" key="1">
    <citation type="submission" date="2013-01" db="EMBL/GenBank/DDBJ databases">
        <title>The Genome Sequence of Clostridium clostridioforme 90A8.</title>
        <authorList>
            <consortium name="The Broad Institute Genome Sequencing Platform"/>
            <person name="Earl A."/>
            <person name="Ward D."/>
            <person name="Feldgarden M."/>
            <person name="Gevers D."/>
            <person name="Courvalin P."/>
            <person name="Lambert T."/>
            <person name="Walker B."/>
            <person name="Young S.K."/>
            <person name="Zeng Q."/>
            <person name="Gargeya S."/>
            <person name="Fitzgerald M."/>
            <person name="Haas B."/>
            <person name="Abouelleil A."/>
            <person name="Alvarado L."/>
            <person name="Arachchi H.M."/>
            <person name="Berlin A.M."/>
            <person name="Chapman S.B."/>
            <person name="Dewar J."/>
            <person name="Goldberg J."/>
            <person name="Griggs A."/>
            <person name="Gujja S."/>
            <person name="Hansen M."/>
            <person name="Howarth C."/>
            <person name="Imamovic A."/>
            <person name="Larimer J."/>
            <person name="McCowan C."/>
            <person name="Murphy C."/>
            <person name="Neiman D."/>
            <person name="Pearson M."/>
            <person name="Priest M."/>
            <person name="Roberts A."/>
            <person name="Saif S."/>
            <person name="Shea T."/>
            <person name="Sisk P."/>
            <person name="Sykes S."/>
            <person name="Wortman J."/>
            <person name="Nusbaum C."/>
            <person name="Birren B."/>
        </authorList>
    </citation>
    <scope>NUCLEOTIDE SEQUENCE [LARGE SCALE GENOMIC DNA]</scope>
    <source>
        <strain evidence="5 6">90A8</strain>
    </source>
</reference>
<evidence type="ECO:0000313" key="5">
    <source>
        <dbReference type="EMBL" id="ENZ17961.1"/>
    </source>
</evidence>
<evidence type="ECO:0000256" key="3">
    <source>
        <dbReference type="SAM" id="Phobius"/>
    </source>
</evidence>
<dbReference type="Proteomes" id="UP000013085">
    <property type="component" value="Unassembled WGS sequence"/>
</dbReference>
<evidence type="ECO:0000256" key="1">
    <source>
        <dbReference type="ARBA" id="ARBA00024353"/>
    </source>
</evidence>
<protein>
    <recommendedName>
        <fullName evidence="2">Anti-sigma-W factor RsiW</fullName>
    </recommendedName>
</protein>
<dbReference type="Gene3D" id="1.10.10.1320">
    <property type="entry name" value="Anti-sigma factor, zinc-finger domain"/>
    <property type="match status" value="1"/>
</dbReference>
<evidence type="ECO:0000313" key="6">
    <source>
        <dbReference type="Proteomes" id="UP000013085"/>
    </source>
</evidence>
<dbReference type="PATRIC" id="fig|999408.3.peg.1625"/>
<dbReference type="InterPro" id="IPR041916">
    <property type="entry name" value="Anti_sigma_zinc_sf"/>
</dbReference>
<dbReference type="InterPro" id="IPR027383">
    <property type="entry name" value="Znf_put"/>
</dbReference>
<feature type="domain" description="Putative zinc-finger" evidence="4">
    <location>
        <begin position="3"/>
        <end position="37"/>
    </location>
</feature>
<proteinExistence type="inferred from homology"/>
<feature type="transmembrane region" description="Helical" evidence="3">
    <location>
        <begin position="85"/>
        <end position="110"/>
    </location>
</feature>
<comment type="caution">
    <text evidence="5">The sequence shown here is derived from an EMBL/GenBank/DDBJ whole genome shotgun (WGS) entry which is preliminary data.</text>
</comment>
<dbReference type="Pfam" id="PF13490">
    <property type="entry name" value="zf-HC2"/>
    <property type="match status" value="1"/>
</dbReference>
<accession>A0A0E2HEH7</accession>
<evidence type="ECO:0000256" key="2">
    <source>
        <dbReference type="ARBA" id="ARBA00024438"/>
    </source>
</evidence>
<comment type="similarity">
    <text evidence="1">Belongs to the zinc-associated anti-sigma factor (ZAS) superfamily. Anti-sigma-W factor family.</text>
</comment>
<keyword evidence="3" id="KW-0812">Transmembrane</keyword>
<sequence length="308" mass="35653">MKCEIIKDLLPLYIENLCSEASRIEIENHLETCKECQQEYTQLRQDYISKTSSQTTEDFLEEKALFDKSKQEIKESFVNKVIKKFFTVISILGSFINVAMVIITFIIYQYKYPKLYFKELGSTQILILILPFLPTILALIGRTIIWKCKKYKFLSKIVLVGTIPAILAGGFCTLFFMLIPPVSSTTKNLSNYMKIDGDTEQFESCVNSFFPNQIPVSAKQADYFYQRYSSFFEEEVNMEASWILTPLEYDTIKQQALELRQFKNSHLSESGGNGTILGTLQPENVTIVFEYNDNIKKVTYRAYTTKNY</sequence>
<gene>
    <name evidence="5" type="ORF">HMPREF1090_01511</name>
</gene>
<feature type="transmembrane region" description="Helical" evidence="3">
    <location>
        <begin position="157"/>
        <end position="179"/>
    </location>
</feature>
<keyword evidence="3" id="KW-1133">Transmembrane helix</keyword>
<keyword evidence="3" id="KW-0472">Membrane</keyword>
<evidence type="ECO:0000259" key="4">
    <source>
        <dbReference type="Pfam" id="PF13490"/>
    </source>
</evidence>
<name>A0A0E2HEH7_9FIRM</name>
<dbReference type="AlphaFoldDB" id="A0A0E2HEH7"/>
<organism evidence="5 6">
    <name type="scientific">[Clostridium] clostridioforme 90A8</name>
    <dbReference type="NCBI Taxonomy" id="999408"/>
    <lineage>
        <taxon>Bacteria</taxon>
        <taxon>Bacillati</taxon>
        <taxon>Bacillota</taxon>
        <taxon>Clostridia</taxon>
        <taxon>Lachnospirales</taxon>
        <taxon>Lachnospiraceae</taxon>
        <taxon>Enterocloster</taxon>
    </lineage>
</organism>
<feature type="transmembrane region" description="Helical" evidence="3">
    <location>
        <begin position="125"/>
        <end position="145"/>
    </location>
</feature>